<feature type="domain" description="ACT" evidence="1">
    <location>
        <begin position="70"/>
        <end position="145"/>
    </location>
</feature>
<dbReference type="RefSeq" id="WP_020991343.1">
    <property type="nucleotide sequence ID" value="NZ_KI391971.1"/>
</dbReference>
<organism evidence="2 3">
    <name type="scientific">Granulicatella elegans ATCC 700633</name>
    <dbReference type="NCBI Taxonomy" id="626369"/>
    <lineage>
        <taxon>Bacteria</taxon>
        <taxon>Bacillati</taxon>
        <taxon>Bacillota</taxon>
        <taxon>Bacilli</taxon>
        <taxon>Lactobacillales</taxon>
        <taxon>Carnobacteriaceae</taxon>
        <taxon>Granulicatella</taxon>
    </lineage>
</organism>
<dbReference type="STRING" id="626369.HMPREF0446_00459"/>
<gene>
    <name evidence="2" type="ORF">HMPREF0446_00459</name>
</gene>
<dbReference type="Pfam" id="PF01842">
    <property type="entry name" value="ACT"/>
    <property type="match status" value="1"/>
</dbReference>
<evidence type="ECO:0000259" key="1">
    <source>
        <dbReference type="PROSITE" id="PS51671"/>
    </source>
</evidence>
<keyword evidence="3" id="KW-1185">Reference proteome</keyword>
<comment type="caution">
    <text evidence="2">The sequence shown here is derived from an EMBL/GenBank/DDBJ whole genome shotgun (WGS) entry which is preliminary data.</text>
</comment>
<name>D0BKH4_9LACT</name>
<protein>
    <recommendedName>
        <fullName evidence="1">ACT domain-containing protein</fullName>
    </recommendedName>
</protein>
<dbReference type="SUPFAM" id="SSF55021">
    <property type="entry name" value="ACT-like"/>
    <property type="match status" value="1"/>
</dbReference>
<evidence type="ECO:0000313" key="3">
    <source>
        <dbReference type="Proteomes" id="UP000002939"/>
    </source>
</evidence>
<dbReference type="HOGENOM" id="CLU_128147_0_0_9"/>
<dbReference type="InterPro" id="IPR008310">
    <property type="entry name" value="UPF0735_ACT_dom-cont"/>
</dbReference>
<evidence type="ECO:0000313" key="2">
    <source>
        <dbReference type="EMBL" id="EEW93577.2"/>
    </source>
</evidence>
<dbReference type="InterPro" id="IPR045865">
    <property type="entry name" value="ACT-like_dom_sf"/>
</dbReference>
<dbReference type="OrthoDB" id="9788773at2"/>
<dbReference type="InterPro" id="IPR002912">
    <property type="entry name" value="ACT_dom"/>
</dbReference>
<reference evidence="2" key="1">
    <citation type="submission" date="2009-09" db="EMBL/GenBank/DDBJ databases">
        <authorList>
            <consortium name="The Broad Institute Genome Sequencing Platform"/>
            <person name="Ward D."/>
            <person name="Feldgarden M."/>
            <person name="Earl A."/>
            <person name="Young S.K."/>
            <person name="Zeng Q."/>
            <person name="Koehrsen M."/>
            <person name="Alvarado L."/>
            <person name="Berlin A."/>
            <person name="Bochicchio J."/>
            <person name="Borenstein D."/>
            <person name="Chapman S.B."/>
            <person name="Chen Z."/>
            <person name="Engels R."/>
            <person name="Freedman E."/>
            <person name="Gellesch M."/>
            <person name="Goldberg J."/>
            <person name="Griggs A."/>
            <person name="Gujja S."/>
            <person name="Heilman E."/>
            <person name="Heiman D."/>
            <person name="Hepburn T."/>
            <person name="Howarth C."/>
            <person name="Jen D."/>
            <person name="Larson L."/>
            <person name="Lewis B."/>
            <person name="Mehta T."/>
            <person name="Park D."/>
            <person name="Pearson M."/>
            <person name="Roberts A."/>
            <person name="Saif S."/>
            <person name="Shea T."/>
            <person name="Shenoy N."/>
            <person name="Sisk P."/>
            <person name="Stolte C."/>
            <person name="Sykes S."/>
            <person name="Thomson T."/>
            <person name="Walk T."/>
            <person name="White J."/>
            <person name="Yandava C."/>
            <person name="Sibley C.D."/>
            <person name="Field T.R."/>
            <person name="Grinwis M."/>
            <person name="Eshaghurshan C.S."/>
            <person name="Surette M.G."/>
            <person name="Haas B."/>
            <person name="Nusbaum C."/>
            <person name="Birren B."/>
        </authorList>
    </citation>
    <scope>NUCLEOTIDE SEQUENCE [LARGE SCALE GENOMIC DNA]</scope>
    <source>
        <strain evidence="2">ATCC 700633</strain>
    </source>
</reference>
<dbReference type="Proteomes" id="UP000002939">
    <property type="component" value="Unassembled WGS sequence"/>
</dbReference>
<dbReference type="eggNOG" id="COG4492">
    <property type="taxonomic scope" value="Bacteria"/>
</dbReference>
<dbReference type="PROSITE" id="PS51671">
    <property type="entry name" value="ACT"/>
    <property type="match status" value="1"/>
</dbReference>
<proteinExistence type="predicted"/>
<reference evidence="2" key="2">
    <citation type="submission" date="2011-10" db="EMBL/GenBank/DDBJ databases">
        <title>The Genome Sequence of Granulicatella elegans ATCC 700633.</title>
        <authorList>
            <consortium name="The Broad Institute Genome Sequencing Platform"/>
            <consortium name="The Broad Institute Genome Sequencing Center for Infectious Disease"/>
            <person name="Earl A."/>
            <person name="Ward D."/>
            <person name="Feldgarden M."/>
            <person name="Gevers D."/>
            <person name="Sibley C.D."/>
            <person name="Field T.R."/>
            <person name="Grinwis M."/>
            <person name="Eshaghurshan C.S."/>
            <person name="Surette M.G."/>
            <person name="Young S.K."/>
            <person name="Zeng Q."/>
            <person name="Gargeya S."/>
            <person name="Fitzgerald M."/>
            <person name="Haas B."/>
            <person name="Abouelleil A."/>
            <person name="Alvarado L."/>
            <person name="Arachchi H.M."/>
            <person name="Berlin A."/>
            <person name="Brown A."/>
            <person name="Chapman S.B."/>
            <person name="Chen Z."/>
            <person name="Dunbar C."/>
            <person name="Freedman E."/>
            <person name="Gearin G."/>
            <person name="Goldberg J."/>
            <person name="Griggs A."/>
            <person name="Gujja S."/>
            <person name="Heiman D."/>
            <person name="Howarth C."/>
            <person name="Larson L."/>
            <person name="Lui A."/>
            <person name="MacDonald P.J.P."/>
            <person name="Montmayeur A."/>
            <person name="Murphy C."/>
            <person name="Neiman D."/>
            <person name="Pearson M."/>
            <person name="Priest M."/>
            <person name="Roberts A."/>
            <person name="Saif S."/>
            <person name="Shea T."/>
            <person name="Shenoy N."/>
            <person name="Sisk P."/>
            <person name="Stolte C."/>
            <person name="Sykes S."/>
            <person name="Wortman J."/>
            <person name="Nusbaum C."/>
            <person name="Birren B."/>
        </authorList>
    </citation>
    <scope>NUCLEOTIDE SEQUENCE [LARGE SCALE GENOMIC DNA]</scope>
    <source>
        <strain evidence="2">ATCC 700633</strain>
    </source>
</reference>
<dbReference type="NCBIfam" id="NF003361">
    <property type="entry name" value="PRK04435.1"/>
    <property type="match status" value="1"/>
</dbReference>
<sequence length="146" mass="16313">MENQKHFLVSADAVPPVFSKVLKAKELLATNQAKDVTEAVKLVGISRSVYYKYYRKVQGFSSVTYGRKASLNIHMKNEKGTLSKTLDLFASYNMNVLTIFQGLAIHSVAIVQLMLDISESTTDLSVILKKLEKMDNIIGVELQNVE</sequence>
<accession>D0BKH4</accession>
<dbReference type="PIRSF" id="PIRSF025624">
    <property type="entry name" value="ACT_PheB"/>
    <property type="match status" value="1"/>
</dbReference>
<dbReference type="EMBL" id="ACRF02000013">
    <property type="protein sequence ID" value="EEW93577.2"/>
    <property type="molecule type" value="Genomic_DNA"/>
</dbReference>
<dbReference type="AlphaFoldDB" id="D0BKH4"/>